<evidence type="ECO:0000256" key="4">
    <source>
        <dbReference type="SAM" id="Phobius"/>
    </source>
</evidence>
<sequence>MDYWLNLTLFKMGFWITWALVPIVIEIIPATISAIRLFIKAVSKEKLEMPDKMPMISVIVPVYNSEATLFNCIRSIHNSTYPDDLIQVILADNQSTDNSFDVYARAQNEFTSMHMQLIHTEKGKASALNSAIYTCIGTYIINIDSDGILEKSALMNMVLKFENDYEVSAMTGTILPQRDLIKATKGLWKGILQRNEYFEYAQAFLSGRTMEANSNQLFTMSGAFSAFRKDALLKTFMYSTQTIGEDTDMTFQIREHLKLKVAICTTAIFYVEPIPSLNNLYTQRQRWQRGEIEVIHQYGDRFSVKNFFSDFLIRRIMIDHTFLFPKMIWLCASVALLFFRYSGVMMAMSYFIIYLLYILVGLLNYGCVCILLHDFKEERKFYRSLWWVCLTLPFYNFICSCIRFIGTINGMTEASTWNLTSLDKEFKDLKKVVKKDFKELRDKRGE</sequence>
<evidence type="ECO:0000313" key="9">
    <source>
        <dbReference type="Proteomes" id="UP000743107"/>
    </source>
</evidence>
<dbReference type="InterPro" id="IPR017542">
    <property type="entry name" value="XrtG-assoc_glycosyltfrase"/>
</dbReference>
<keyword evidence="4" id="KW-1133">Transmembrane helix</keyword>
<accession>A0A6L5A3E7</accession>
<dbReference type="Pfam" id="PF00535">
    <property type="entry name" value="Glycos_transf_2"/>
    <property type="match status" value="1"/>
</dbReference>
<organism evidence="7 9">
    <name type="scientific">Pediococcus pentosaceus</name>
    <dbReference type="NCBI Taxonomy" id="1255"/>
    <lineage>
        <taxon>Bacteria</taxon>
        <taxon>Bacillati</taxon>
        <taxon>Bacillota</taxon>
        <taxon>Bacilli</taxon>
        <taxon>Lactobacillales</taxon>
        <taxon>Lactobacillaceae</taxon>
        <taxon>Pediococcus</taxon>
    </lineage>
</organism>
<evidence type="ECO:0000256" key="2">
    <source>
        <dbReference type="ARBA" id="ARBA00022676"/>
    </source>
</evidence>
<feature type="transmembrane region" description="Helical" evidence="4">
    <location>
        <begin position="12"/>
        <end position="39"/>
    </location>
</feature>
<keyword evidence="4" id="KW-0812">Transmembrane</keyword>
<dbReference type="SUPFAM" id="SSF53448">
    <property type="entry name" value="Nucleotide-diphospho-sugar transferases"/>
    <property type="match status" value="1"/>
</dbReference>
<keyword evidence="3" id="KW-0808">Transferase</keyword>
<evidence type="ECO:0000256" key="1">
    <source>
        <dbReference type="ARBA" id="ARBA00006739"/>
    </source>
</evidence>
<dbReference type="Gene3D" id="3.90.550.10">
    <property type="entry name" value="Spore Coat Polysaccharide Biosynthesis Protein SpsA, Chain A"/>
    <property type="match status" value="1"/>
</dbReference>
<reference evidence="8" key="3">
    <citation type="submission" date="2020-03" db="EMBL/GenBank/DDBJ databases">
        <title>SpeciesPrimer: A bioinformatics pipeline dedicated to the design of qPCR primers for the quantification of bacterial species.</title>
        <authorList>
            <person name="Dreier M."/>
            <person name="Berthoud H."/>
            <person name="Shani N."/>
            <person name="Wechsler D."/>
            <person name="Junier P."/>
        </authorList>
    </citation>
    <scope>NUCLEOTIDE SEQUENCE [LARGE SCALE GENOMIC DNA]</scope>
    <source>
        <strain evidence="8">FAM13073</strain>
    </source>
</reference>
<dbReference type="InterPro" id="IPR001173">
    <property type="entry name" value="Glyco_trans_2-like"/>
</dbReference>
<dbReference type="InterPro" id="IPR029044">
    <property type="entry name" value="Nucleotide-diphossugar_trans"/>
</dbReference>
<keyword evidence="4" id="KW-0472">Membrane</keyword>
<reference evidence="6 8" key="1">
    <citation type="submission" date="2019-10" db="EMBL/GenBank/DDBJ databases">
        <authorList>
            <person name="Irmler S."/>
            <person name="Berthoud H."/>
            <person name="Roetschi A."/>
            <person name="Arias E."/>
            <person name="Shani N."/>
            <person name="Wuethrich D."/>
            <person name="Bruggmann R."/>
        </authorList>
    </citation>
    <scope>NUCLEOTIDE SEQUENCE [LARGE SCALE GENOMIC DNA]</scope>
    <source>
        <strain evidence="6 8">FAM13073</strain>
    </source>
</reference>
<name>A0A6L5A3E7_PEDPE</name>
<feature type="domain" description="Glycosyltransferase 2-like" evidence="5">
    <location>
        <begin position="57"/>
        <end position="232"/>
    </location>
</feature>
<dbReference type="PANTHER" id="PTHR43630">
    <property type="entry name" value="POLY-BETA-1,6-N-ACETYL-D-GLUCOSAMINE SYNTHASE"/>
    <property type="match status" value="1"/>
</dbReference>
<evidence type="ECO:0000259" key="5">
    <source>
        <dbReference type="Pfam" id="PF00535"/>
    </source>
</evidence>
<protein>
    <submittedName>
        <fullName evidence="7">Glycosyltransferase, exosortase G system-associated</fullName>
    </submittedName>
</protein>
<feature type="transmembrane region" description="Helical" evidence="4">
    <location>
        <begin position="322"/>
        <end position="341"/>
    </location>
</feature>
<dbReference type="Proteomes" id="UP000743107">
    <property type="component" value="Unassembled WGS sequence"/>
</dbReference>
<keyword evidence="8" id="KW-1185">Reference proteome</keyword>
<evidence type="ECO:0000313" key="6">
    <source>
        <dbReference type="EMBL" id="KAF0414082.1"/>
    </source>
</evidence>
<proteinExistence type="inferred from homology"/>
<dbReference type="GO" id="GO:0016757">
    <property type="term" value="F:glycosyltransferase activity"/>
    <property type="evidence" value="ECO:0007669"/>
    <property type="project" value="UniProtKB-KW"/>
</dbReference>
<feature type="transmembrane region" description="Helical" evidence="4">
    <location>
        <begin position="347"/>
        <end position="372"/>
    </location>
</feature>
<gene>
    <name evidence="6" type="ORF">GBO79_04235</name>
    <name evidence="7" type="ORF">ITQ97_03840</name>
</gene>
<dbReference type="NCBIfam" id="TIGR03111">
    <property type="entry name" value="glyc2_xrt_Gpos1"/>
    <property type="match status" value="1"/>
</dbReference>
<reference evidence="6" key="2">
    <citation type="submission" date="2019-12" db="EMBL/GenBank/DDBJ databases">
        <title>SpeciesPrimer: A bioinformatics pipeline dedicated to the design of qPCR primers for the quantification of bacterial species.</title>
        <authorList>
            <person name="Dreier M."/>
            <person name="Berthoud H."/>
            <person name="Shani N."/>
            <person name="Wechsler D."/>
            <person name="Junier P."/>
        </authorList>
    </citation>
    <scope>NUCLEOTIDE SEQUENCE</scope>
    <source>
        <strain evidence="6">FAM13073</strain>
    </source>
</reference>
<comment type="similarity">
    <text evidence="1">Belongs to the glycosyltransferase 2 family.</text>
</comment>
<keyword evidence="2" id="KW-0328">Glycosyltransferase</keyword>
<dbReference type="RefSeq" id="WP_159250845.1">
    <property type="nucleotide sequence ID" value="NZ_JADOFS010000002.1"/>
</dbReference>
<dbReference type="Proteomes" id="UP000472573">
    <property type="component" value="Unassembled WGS sequence"/>
</dbReference>
<feature type="transmembrane region" description="Helical" evidence="4">
    <location>
        <begin position="384"/>
        <end position="405"/>
    </location>
</feature>
<dbReference type="EMBL" id="JADOFV010000002">
    <property type="protein sequence ID" value="MBF7126950.1"/>
    <property type="molecule type" value="Genomic_DNA"/>
</dbReference>
<dbReference type="EMBL" id="WENB01000002">
    <property type="protein sequence ID" value="KAF0414082.1"/>
    <property type="molecule type" value="Genomic_DNA"/>
</dbReference>
<evidence type="ECO:0000256" key="3">
    <source>
        <dbReference type="ARBA" id="ARBA00022679"/>
    </source>
</evidence>
<reference evidence="7" key="4">
    <citation type="submission" date="2020-11" db="EMBL/GenBank/DDBJ databases">
        <title>Antibiotic susceptibility profiles of Pediococcus pentosaceus from various origins and their implications for the safety assessment of strains with food-technology applications.</title>
        <authorList>
            <person name="Shani N."/>
            <person name="Oberhaensli S."/>
            <person name="Arias E."/>
        </authorList>
    </citation>
    <scope>NUCLEOTIDE SEQUENCE</scope>
    <source>
        <strain evidence="7">FAM 19164</strain>
    </source>
</reference>
<comment type="caution">
    <text evidence="7">The sequence shown here is derived from an EMBL/GenBank/DDBJ whole genome shotgun (WGS) entry which is preliminary data.</text>
</comment>
<evidence type="ECO:0000313" key="8">
    <source>
        <dbReference type="Proteomes" id="UP000472573"/>
    </source>
</evidence>
<evidence type="ECO:0000313" key="7">
    <source>
        <dbReference type="EMBL" id="MBF7126950.1"/>
    </source>
</evidence>
<dbReference type="AlphaFoldDB" id="A0A6L5A3E7"/>
<dbReference type="PANTHER" id="PTHR43630:SF1">
    <property type="entry name" value="POLY-BETA-1,6-N-ACETYL-D-GLUCOSAMINE SYNTHASE"/>
    <property type="match status" value="1"/>
</dbReference>
<dbReference type="CDD" id="cd06423">
    <property type="entry name" value="CESA_like"/>
    <property type="match status" value="1"/>
</dbReference>